<dbReference type="GO" id="GO:0005737">
    <property type="term" value="C:cytoplasm"/>
    <property type="evidence" value="ECO:0007669"/>
    <property type="project" value="UniProtKB-SubCell"/>
</dbReference>
<dbReference type="InterPro" id="IPR041337">
    <property type="entry name" value="hnRNP_Q_AcD"/>
</dbReference>
<dbReference type="SUPFAM" id="SSF54928">
    <property type="entry name" value="RNA-binding domain, RBD"/>
    <property type="match status" value="3"/>
</dbReference>
<comment type="caution">
    <text evidence="8">The sequence shown here is derived from an EMBL/GenBank/DDBJ whole genome shotgun (WGS) entry which is preliminary data.</text>
</comment>
<evidence type="ECO:0000256" key="6">
    <source>
        <dbReference type="SAM" id="MobiDB-lite"/>
    </source>
</evidence>
<accession>A0A7J5XAK6</accession>
<name>A0A7J5XAK6_DISMA</name>
<keyword evidence="2" id="KW-0963">Cytoplasm</keyword>
<feature type="region of interest" description="Disordered" evidence="6">
    <location>
        <begin position="1"/>
        <end position="20"/>
    </location>
</feature>
<evidence type="ECO:0000256" key="2">
    <source>
        <dbReference type="ARBA" id="ARBA00022490"/>
    </source>
</evidence>
<proteinExistence type="predicted"/>
<dbReference type="InterPro" id="IPR000504">
    <property type="entry name" value="RRM_dom"/>
</dbReference>
<dbReference type="InterPro" id="IPR012677">
    <property type="entry name" value="Nucleotide-bd_a/b_plait_sf"/>
</dbReference>
<dbReference type="NCBIfam" id="TIGR01648">
    <property type="entry name" value="hnRNP-R-Q"/>
    <property type="match status" value="1"/>
</dbReference>
<dbReference type="Gene3D" id="3.30.70.330">
    <property type="match status" value="3"/>
</dbReference>
<feature type="domain" description="RRM" evidence="7">
    <location>
        <begin position="259"/>
        <end position="329"/>
    </location>
</feature>
<feature type="compositionally biased region" description="Pro residues" evidence="6">
    <location>
        <begin position="355"/>
        <end position="364"/>
    </location>
</feature>
<keyword evidence="4 5" id="KW-0694">RNA-binding</keyword>
<dbReference type="GO" id="GO:0003723">
    <property type="term" value="F:RNA binding"/>
    <property type="evidence" value="ECO:0007669"/>
    <property type="project" value="UniProtKB-UniRule"/>
</dbReference>
<gene>
    <name evidence="8" type="ORF">F7725_025236</name>
</gene>
<dbReference type="OrthoDB" id="3800936at2759"/>
<feature type="compositionally biased region" description="Gly residues" evidence="6">
    <location>
        <begin position="449"/>
        <end position="458"/>
    </location>
</feature>
<feature type="compositionally biased region" description="Polar residues" evidence="6">
    <location>
        <begin position="499"/>
        <end position="516"/>
    </location>
</feature>
<comment type="subcellular location">
    <subcellularLocation>
        <location evidence="1">Cytoplasm</location>
    </subcellularLocation>
</comment>
<dbReference type="EMBL" id="JAAKFY010000026">
    <property type="protein sequence ID" value="KAF3834032.1"/>
    <property type="molecule type" value="Genomic_DNA"/>
</dbReference>
<protein>
    <recommendedName>
        <fullName evidence="7">RRM domain-containing protein</fullName>
    </recommendedName>
</protein>
<organism evidence="8 9">
    <name type="scientific">Dissostichus mawsoni</name>
    <name type="common">Antarctic cod</name>
    <dbReference type="NCBI Taxonomy" id="36200"/>
    <lineage>
        <taxon>Eukaryota</taxon>
        <taxon>Metazoa</taxon>
        <taxon>Chordata</taxon>
        <taxon>Craniata</taxon>
        <taxon>Vertebrata</taxon>
        <taxon>Euteleostomi</taxon>
        <taxon>Actinopterygii</taxon>
        <taxon>Neopterygii</taxon>
        <taxon>Teleostei</taxon>
        <taxon>Neoteleostei</taxon>
        <taxon>Acanthomorphata</taxon>
        <taxon>Eupercaria</taxon>
        <taxon>Perciformes</taxon>
        <taxon>Notothenioidei</taxon>
        <taxon>Nototheniidae</taxon>
        <taxon>Dissostichus</taxon>
    </lineage>
</organism>
<keyword evidence="3" id="KW-0677">Repeat</keyword>
<feature type="region of interest" description="Disordered" evidence="6">
    <location>
        <begin position="328"/>
        <end position="374"/>
    </location>
</feature>
<dbReference type="Proteomes" id="UP000518266">
    <property type="component" value="Unassembled WGS sequence"/>
</dbReference>
<evidence type="ECO:0000313" key="9">
    <source>
        <dbReference type="Proteomes" id="UP000518266"/>
    </source>
</evidence>
<feature type="region of interest" description="Disordered" evidence="6">
    <location>
        <begin position="427"/>
        <end position="544"/>
    </location>
</feature>
<feature type="domain" description="RRM" evidence="7">
    <location>
        <begin position="129"/>
        <end position="246"/>
    </location>
</feature>
<dbReference type="AlphaFoldDB" id="A0A7J5XAK6"/>
<dbReference type="InterPro" id="IPR035979">
    <property type="entry name" value="RBD_domain_sf"/>
</dbReference>
<reference evidence="8 9" key="1">
    <citation type="submission" date="2020-03" db="EMBL/GenBank/DDBJ databases">
        <title>Dissostichus mawsoni Genome sequencing and assembly.</title>
        <authorList>
            <person name="Park H."/>
        </authorList>
    </citation>
    <scope>NUCLEOTIDE SEQUENCE [LARGE SCALE GENOMIC DNA]</scope>
    <source>
        <strain evidence="8">DM0001</strain>
        <tissue evidence="8">Muscle</tissue>
    </source>
</reference>
<dbReference type="PANTHER" id="PTHR21245">
    <property type="entry name" value="HETEROGENEOUS NUCLEAR RIBONUCLEOPROTEIN"/>
    <property type="match status" value="1"/>
</dbReference>
<dbReference type="FunFam" id="3.30.70.330:FF:000027">
    <property type="entry name" value="Heterogeneous nuclear ribonucleoprotein q isoform"/>
    <property type="match status" value="1"/>
</dbReference>
<evidence type="ECO:0000256" key="4">
    <source>
        <dbReference type="ARBA" id="ARBA00022884"/>
    </source>
</evidence>
<evidence type="ECO:0000313" key="8">
    <source>
        <dbReference type="EMBL" id="KAF3834032.1"/>
    </source>
</evidence>
<keyword evidence="9" id="KW-1185">Reference proteome</keyword>
<evidence type="ECO:0000256" key="1">
    <source>
        <dbReference type="ARBA" id="ARBA00004496"/>
    </source>
</evidence>
<dbReference type="Pfam" id="PF18360">
    <property type="entry name" value="hnRNP_Q_AcD"/>
    <property type="match status" value="1"/>
</dbReference>
<feature type="compositionally biased region" description="Gly residues" evidence="6">
    <location>
        <begin position="469"/>
        <end position="481"/>
    </location>
</feature>
<feature type="compositionally biased region" description="Polar residues" evidence="6">
    <location>
        <begin position="525"/>
        <end position="544"/>
    </location>
</feature>
<dbReference type="InterPro" id="IPR006535">
    <property type="entry name" value="HnRNP_R/Q_splicing_fac"/>
</dbReference>
<dbReference type="CDD" id="cd12494">
    <property type="entry name" value="RRM3_hnRNPR"/>
    <property type="match status" value="1"/>
</dbReference>
<dbReference type="FunFam" id="3.30.70.330:FF:000024">
    <property type="entry name" value="Heterogeneous nuclear ribonucleoprotein q isoform"/>
    <property type="match status" value="1"/>
</dbReference>
<dbReference type="Pfam" id="PF00076">
    <property type="entry name" value="RRM_1"/>
    <property type="match status" value="2"/>
</dbReference>
<evidence type="ECO:0000256" key="3">
    <source>
        <dbReference type="ARBA" id="ARBA00022737"/>
    </source>
</evidence>
<dbReference type="SMART" id="SM00360">
    <property type="entry name" value="RRM"/>
    <property type="match status" value="2"/>
</dbReference>
<sequence>MAAAEVNGSSAPVKEEEEPMDVTTTHTENYQTLIDAGLPQKVAESLDNIFLTGLVAYVDLDERAIDALREFNEEGALTVLQQFKESDLSHVQTLLERTGYTLDVTTGQRKYGGPPPEDVFKGIQPGIGTEVFVGKIPRDLYEDELVPLFESAGSIWDLRLMMDPLSGQNRGYAFITYCNKDDAQKAVKLGLQEVILYHQPDDKKKNRGFCFLEYEDHKSAAQARRRLMSGKVKVWGNPVTVEWADPVAEPDAEVMAKVKVLFVRKLATSVTEELLEKTFSQFGKLERVKKLKDYAFVHFEERDAAVKAMDEMNGKELGGEEIEIVLAKPPDKKRKERQAARQTTRNSGYDDYYYYPPPRMPPPGRGRGRGGRGGYSYPPDYYGYDDYYDDYYGYDYHDYRGGYEDPYYGYEDVYSMRGRGGGLLHLELVGHPPSRGRGGYAQRGPPLGGPRGGRGGRGAPFQPQRGRGPRGARGNRGGNVGGKRKADVFNQPDSKRRQTNNQQNWGSQPIAQQPLQQGADYSGNYGYSNDTMEFSQDSYGQQWK</sequence>
<evidence type="ECO:0000259" key="7">
    <source>
        <dbReference type="PROSITE" id="PS50102"/>
    </source>
</evidence>
<evidence type="ECO:0000256" key="5">
    <source>
        <dbReference type="PROSITE-ProRule" id="PRU00176"/>
    </source>
</evidence>
<dbReference type="PROSITE" id="PS50102">
    <property type="entry name" value="RRM"/>
    <property type="match status" value="2"/>
</dbReference>